<reference evidence="6" key="1">
    <citation type="submission" date="2020-05" db="EMBL/GenBank/DDBJ databases">
        <title>Phylogenomic resolution of chytrid fungi.</title>
        <authorList>
            <person name="Stajich J.E."/>
            <person name="Amses K."/>
            <person name="Simmons R."/>
            <person name="Seto K."/>
            <person name="Myers J."/>
            <person name="Bonds A."/>
            <person name="Quandt C.A."/>
            <person name="Barry K."/>
            <person name="Liu P."/>
            <person name="Grigoriev I."/>
            <person name="Longcore J.E."/>
            <person name="James T.Y."/>
        </authorList>
    </citation>
    <scope>NUCLEOTIDE SEQUENCE</scope>
    <source>
        <strain evidence="6">JEL0476</strain>
    </source>
</reference>
<dbReference type="SMART" id="SM00225">
    <property type="entry name" value="BTB"/>
    <property type="match status" value="2"/>
</dbReference>
<feature type="compositionally biased region" description="Acidic residues" evidence="4">
    <location>
        <begin position="153"/>
        <end position="166"/>
    </location>
</feature>
<dbReference type="PANTHER" id="PTHR22872">
    <property type="entry name" value="BTK-BINDING PROTEIN-RELATED"/>
    <property type="match status" value="1"/>
</dbReference>
<evidence type="ECO:0000313" key="7">
    <source>
        <dbReference type="Proteomes" id="UP001211065"/>
    </source>
</evidence>
<dbReference type="InterPro" id="IPR002110">
    <property type="entry name" value="Ankyrin_rpt"/>
</dbReference>
<dbReference type="SMART" id="SM00248">
    <property type="entry name" value="ANK"/>
    <property type="match status" value="2"/>
</dbReference>
<proteinExistence type="predicted"/>
<dbReference type="PANTHER" id="PTHR22872:SF2">
    <property type="entry name" value="INHIBITOR OF BRUTON TYROSINE KINASE"/>
    <property type="match status" value="1"/>
</dbReference>
<dbReference type="SUPFAM" id="SSF50985">
    <property type="entry name" value="RCC1/BLIP-II"/>
    <property type="match status" value="2"/>
</dbReference>
<keyword evidence="1" id="KW-0677">Repeat</keyword>
<evidence type="ECO:0000259" key="5">
    <source>
        <dbReference type="PROSITE" id="PS50097"/>
    </source>
</evidence>
<dbReference type="PROSITE" id="PS50088">
    <property type="entry name" value="ANK_REPEAT"/>
    <property type="match status" value="1"/>
</dbReference>
<dbReference type="PROSITE" id="PS50297">
    <property type="entry name" value="ANK_REP_REGION"/>
    <property type="match status" value="1"/>
</dbReference>
<feature type="repeat" description="RCC1" evidence="3">
    <location>
        <begin position="289"/>
        <end position="344"/>
    </location>
</feature>
<dbReference type="SUPFAM" id="SSF48403">
    <property type="entry name" value="Ankyrin repeat"/>
    <property type="match status" value="1"/>
</dbReference>
<dbReference type="Gene3D" id="3.30.710.10">
    <property type="entry name" value="Potassium Channel Kv1.1, Chain A"/>
    <property type="match status" value="2"/>
</dbReference>
<evidence type="ECO:0000256" key="3">
    <source>
        <dbReference type="PROSITE-ProRule" id="PRU00235"/>
    </source>
</evidence>
<evidence type="ECO:0000313" key="6">
    <source>
        <dbReference type="EMBL" id="KAJ3216133.1"/>
    </source>
</evidence>
<gene>
    <name evidence="6" type="ORF">HK099_005998</name>
</gene>
<dbReference type="InterPro" id="IPR051625">
    <property type="entry name" value="Signaling_Regulatory_Domain"/>
</dbReference>
<dbReference type="InterPro" id="IPR000210">
    <property type="entry name" value="BTB/POZ_dom"/>
</dbReference>
<feature type="repeat" description="RCC1" evidence="3">
    <location>
        <begin position="236"/>
        <end position="288"/>
    </location>
</feature>
<feature type="repeat" description="RCC1" evidence="3">
    <location>
        <begin position="171"/>
        <end position="236"/>
    </location>
</feature>
<dbReference type="CDD" id="cd18186">
    <property type="entry name" value="BTB_POZ_ZBTB_KLHL-like"/>
    <property type="match status" value="2"/>
</dbReference>
<keyword evidence="2" id="KW-0040">ANK repeat</keyword>
<evidence type="ECO:0000256" key="1">
    <source>
        <dbReference type="ARBA" id="ARBA00022737"/>
    </source>
</evidence>
<feature type="repeat" description="ANK" evidence="2">
    <location>
        <begin position="54"/>
        <end position="76"/>
    </location>
</feature>
<evidence type="ECO:0000256" key="4">
    <source>
        <dbReference type="SAM" id="MobiDB-lite"/>
    </source>
</evidence>
<dbReference type="Pfam" id="PF00651">
    <property type="entry name" value="BTB"/>
    <property type="match status" value="2"/>
</dbReference>
<name>A0AAD5TZI5_9FUNG</name>
<accession>A0AAD5TZI5</accession>
<dbReference type="Pfam" id="PF00415">
    <property type="entry name" value="RCC1"/>
    <property type="match status" value="3"/>
</dbReference>
<comment type="caution">
    <text evidence="6">The sequence shown here is derived from an EMBL/GenBank/DDBJ whole genome shotgun (WGS) entry which is preliminary data.</text>
</comment>
<sequence length="1281" mass="144990">MSKAFTTSPNSTNFNATSANMSLFNSVRKNDISNIKAILAKHSQKINLNERNEDGLSLLHLAINQNNFDIVELLISYPKLNINITNLESGWTPLHLSLYNGQLKLSLKILNFRKDCDLYIRDNEGITCLELLNSTILSLKNVQPFKKKRRTEDDSDEEGDSEEGEVENNHYSVFAWGNNSNYILGFDNADDRSFPEMVTYKDLNVSNFSLKNLELFQPKIKDIQMSKYHTVCFTTDSVFTHGFGRAGRLGLGNQETSFKPKMIEKDFFKLQVVMVALGPDHTIAVDANGTAYTWGTNRFGQLGYVTDCGLDCQLTPREVGGSLKKVKIKLAAASKFHSVVVSSTGQIYSWGTNNGQLGLDYSAEVVQIYPKKVTSFTHIEILHIAATNTSTAVLVDNRCGEIFVFSNFETKKVSFPWNSPLKNLKHNHKPVRFNEKSNLIKLVSGVQHYAVLTSTGEVYMWSPSKDNHTVFNMEPQKVWSLRKSVFLACSDISIAIDNSLLVSTISGHVFYGVKRANVKLSKYEKNTEVYYKFTKLPYLQNIKKICSSPSGGFAAIREDTRPKYLFSKFQSLKQELEACYLLKKEEARVFNFASGTPCFDVLFETKKSKFGADRVILAAHSNYFYDLFLNNRDFTVGEEILLPDNLKLKCLKQKSHTLYHITIPESISEDFPFVLDIIYGVKVDVNSIGLSSRLGFKKLLIHFNVQQIQSLLASTVLFPSNYFQVLLADKKFTRLADVKIKLSDGYVVAHQVLLAARCDFFKCMFIGDKWRLTRDDAMDLVEINLTHVKTEVFEIVLKFLYNDGDVELFDDVKKNFFIEFISFVVEVLAIADELMLGKLKEICGKILVSCLELSNVLQILEISENYSLAPLKSSVLEFICQNLETLIETKMLSSLEECLIDDIEDHLILLQNLKNPKTRGKDGFYENLRLKVAEADEKRKIERRRRYEFTESSEGSCQCKFGNEKEENIFVMDIEDPVKDSSCNLSAIINTQEQKPNQHTLEKVSAISSSGSKISFDKDSPKKNKKHSKPKNWKKLDLYPAEVDLSKISPPSTATVEKDIRHIPSILSSSPTAAKTWNYKPESSKNSLKNIMENESKSVSPPSLSHMSYATSSTIKVQKNNASPSFTKNVSALSLSKSPAKSTKEKPFTLQFPSKTANVSPTTHSIGKVLDSPVSPIPVKFANKLSQKEKKKHFMLEKEKFSVGSKSPKEEKKLTPSWGNMAKLKNEGANVKFSDLMNEEKVNLKLSLREIQDEELDRKKKSIVVKKSFKDIQIEEEFIKE</sequence>
<feature type="compositionally biased region" description="Basic residues" evidence="4">
    <location>
        <begin position="1023"/>
        <end position="1033"/>
    </location>
</feature>
<dbReference type="Gene3D" id="2.130.10.30">
    <property type="entry name" value="Regulator of chromosome condensation 1/beta-lactamase-inhibitor protein II"/>
    <property type="match status" value="1"/>
</dbReference>
<dbReference type="InterPro" id="IPR009091">
    <property type="entry name" value="RCC1/BLIP-II"/>
</dbReference>
<feature type="region of interest" description="Disordered" evidence="4">
    <location>
        <begin position="1005"/>
        <end position="1033"/>
    </location>
</feature>
<dbReference type="Gene3D" id="1.25.40.20">
    <property type="entry name" value="Ankyrin repeat-containing domain"/>
    <property type="match status" value="1"/>
</dbReference>
<feature type="non-terminal residue" evidence="6">
    <location>
        <position position="1"/>
    </location>
</feature>
<dbReference type="SUPFAM" id="SSF54695">
    <property type="entry name" value="POZ domain"/>
    <property type="match status" value="2"/>
</dbReference>
<dbReference type="PROSITE" id="PS50097">
    <property type="entry name" value="BTB"/>
    <property type="match status" value="2"/>
</dbReference>
<feature type="repeat" description="RCC1" evidence="3">
    <location>
        <begin position="345"/>
        <end position="397"/>
    </location>
</feature>
<dbReference type="Pfam" id="PF12796">
    <property type="entry name" value="Ank_2"/>
    <property type="match status" value="1"/>
</dbReference>
<feature type="domain" description="BTB" evidence="5">
    <location>
        <begin position="599"/>
        <end position="687"/>
    </location>
</feature>
<feature type="compositionally biased region" description="Low complexity" evidence="4">
    <location>
        <begin position="1005"/>
        <end position="1014"/>
    </location>
</feature>
<dbReference type="EMBL" id="JADGJW010000495">
    <property type="protein sequence ID" value="KAJ3216133.1"/>
    <property type="molecule type" value="Genomic_DNA"/>
</dbReference>
<feature type="region of interest" description="Disordered" evidence="4">
    <location>
        <begin position="147"/>
        <end position="166"/>
    </location>
</feature>
<protein>
    <recommendedName>
        <fullName evidence="5">BTB domain-containing protein</fullName>
    </recommendedName>
</protein>
<dbReference type="InterPro" id="IPR011333">
    <property type="entry name" value="SKP1/BTB/POZ_sf"/>
</dbReference>
<keyword evidence="7" id="KW-1185">Reference proteome</keyword>
<dbReference type="PRINTS" id="PR00633">
    <property type="entry name" value="RCCNDNSATION"/>
</dbReference>
<dbReference type="InterPro" id="IPR000408">
    <property type="entry name" value="Reg_chr_condens"/>
</dbReference>
<dbReference type="InterPro" id="IPR036770">
    <property type="entry name" value="Ankyrin_rpt-contain_sf"/>
</dbReference>
<dbReference type="PROSITE" id="PS50012">
    <property type="entry name" value="RCC1_3"/>
    <property type="match status" value="4"/>
</dbReference>
<evidence type="ECO:0000256" key="2">
    <source>
        <dbReference type="PROSITE-ProRule" id="PRU00023"/>
    </source>
</evidence>
<dbReference type="Proteomes" id="UP001211065">
    <property type="component" value="Unassembled WGS sequence"/>
</dbReference>
<organism evidence="6 7">
    <name type="scientific">Clydaea vesicula</name>
    <dbReference type="NCBI Taxonomy" id="447962"/>
    <lineage>
        <taxon>Eukaryota</taxon>
        <taxon>Fungi</taxon>
        <taxon>Fungi incertae sedis</taxon>
        <taxon>Chytridiomycota</taxon>
        <taxon>Chytridiomycota incertae sedis</taxon>
        <taxon>Chytridiomycetes</taxon>
        <taxon>Lobulomycetales</taxon>
        <taxon>Lobulomycetaceae</taxon>
        <taxon>Clydaea</taxon>
    </lineage>
</organism>
<feature type="domain" description="BTB" evidence="5">
    <location>
        <begin position="736"/>
        <end position="803"/>
    </location>
</feature>